<keyword evidence="10" id="KW-0106">Calcium</keyword>
<evidence type="ECO:0000256" key="19">
    <source>
        <dbReference type="SAM" id="Coils"/>
    </source>
</evidence>
<evidence type="ECO:0000256" key="12">
    <source>
        <dbReference type="ARBA" id="ARBA00022989"/>
    </source>
</evidence>
<dbReference type="GO" id="GO:0005743">
    <property type="term" value="C:mitochondrial inner membrane"/>
    <property type="evidence" value="ECO:0007669"/>
    <property type="project" value="UniProtKB-SubCell"/>
</dbReference>
<dbReference type="PANTHER" id="PTHR14009">
    <property type="entry name" value="LEUCINE ZIPPER-EF-HAND CONTAINING TRANSMEMBRANE PROTEIN"/>
    <property type="match status" value="1"/>
</dbReference>
<dbReference type="PROSITE" id="PS50222">
    <property type="entry name" value="EF_HAND_2"/>
    <property type="match status" value="1"/>
</dbReference>
<evidence type="ECO:0000256" key="6">
    <source>
        <dbReference type="ARBA" id="ARBA00022568"/>
    </source>
</evidence>
<evidence type="ECO:0000256" key="3">
    <source>
        <dbReference type="ARBA" id="ARBA00020557"/>
    </source>
</evidence>
<evidence type="ECO:0000256" key="4">
    <source>
        <dbReference type="ARBA" id="ARBA00022448"/>
    </source>
</evidence>
<dbReference type="GO" id="GO:0015297">
    <property type="term" value="F:antiporter activity"/>
    <property type="evidence" value="ECO:0007669"/>
    <property type="project" value="UniProtKB-KW"/>
</dbReference>
<evidence type="ECO:0000259" key="20">
    <source>
        <dbReference type="PROSITE" id="PS50222"/>
    </source>
</evidence>
<dbReference type="Pfam" id="PF26561">
    <property type="entry name" value="LETM1_C"/>
    <property type="match status" value="1"/>
</dbReference>
<keyword evidence="8" id="KW-0479">Metal-binding</keyword>
<dbReference type="EMBL" id="CABPRJ010000498">
    <property type="protein sequence ID" value="VVC29745.1"/>
    <property type="molecule type" value="Genomic_DNA"/>
</dbReference>
<dbReference type="InterPro" id="IPR002048">
    <property type="entry name" value="EF_hand_dom"/>
</dbReference>
<evidence type="ECO:0000256" key="18">
    <source>
        <dbReference type="PROSITE-ProRule" id="PRU01094"/>
    </source>
</evidence>
<evidence type="ECO:0000313" key="23">
    <source>
        <dbReference type="Proteomes" id="UP000325440"/>
    </source>
</evidence>
<feature type="domain" description="Letm1 RBD" evidence="21">
    <location>
        <begin position="25"/>
        <end position="218"/>
    </location>
</feature>
<dbReference type="Proteomes" id="UP000325440">
    <property type="component" value="Unassembled WGS sequence"/>
</dbReference>
<comment type="subcellular location">
    <subcellularLocation>
        <location evidence="1">Mitochondrion inner membrane</location>
        <topology evidence="1">Single-pass membrane protein</topology>
    </subcellularLocation>
</comment>
<evidence type="ECO:0000256" key="10">
    <source>
        <dbReference type="ARBA" id="ARBA00022837"/>
    </source>
</evidence>
<dbReference type="InterPro" id="IPR033122">
    <property type="entry name" value="LETM1-like_RBD"/>
</dbReference>
<keyword evidence="11" id="KW-0809">Transit peptide</keyword>
<keyword evidence="5" id="KW-0050">Antiport</keyword>
<evidence type="ECO:0000256" key="2">
    <source>
        <dbReference type="ARBA" id="ARBA00009584"/>
    </source>
</evidence>
<dbReference type="AlphaFoldDB" id="A0A5E4MH59"/>
<keyword evidence="15 18" id="KW-0496">Mitochondrion</keyword>
<dbReference type="InterPro" id="IPR011992">
    <property type="entry name" value="EF-hand-dom_pair"/>
</dbReference>
<evidence type="ECO:0000256" key="5">
    <source>
        <dbReference type="ARBA" id="ARBA00022449"/>
    </source>
</evidence>
<keyword evidence="23" id="KW-1185">Reference proteome</keyword>
<evidence type="ECO:0000256" key="16">
    <source>
        <dbReference type="ARBA" id="ARBA00023136"/>
    </source>
</evidence>
<dbReference type="SUPFAM" id="SSF47473">
    <property type="entry name" value="EF-hand"/>
    <property type="match status" value="1"/>
</dbReference>
<dbReference type="Pfam" id="PF07766">
    <property type="entry name" value="LETM1_RBD"/>
    <property type="match status" value="1"/>
</dbReference>
<evidence type="ECO:0000256" key="14">
    <source>
        <dbReference type="ARBA" id="ARBA00023065"/>
    </source>
</evidence>
<dbReference type="InterPro" id="IPR025398">
    <property type="entry name" value="DUF4371"/>
</dbReference>
<keyword evidence="12" id="KW-1133">Transmembrane helix</keyword>
<sequence length="487" mass="55356">MSICIRYVHKLSIKERFLGFIQVEELDALGLTNYIIEFLNSFGLDITKCISQSYDGASVMSGSTNGVQVRQEGNVISADEILKYSKLFKDEITLDSLPRPQLVALCRVLDLRPIGTTNFLRFKLRLKLRSLAIDDKKIQKEGVGTLNLSELQQACLARGMRAYGLTENRLQQQLTQWLDLSLNEKVPPSLLLISRAFSFTENIPISDLLKRAISELPDSVGVSTKADLGERDGTINNKAKLEAIKEEERKVAEEIKENLEVKKKELEELVDKAPVLKDTIGIIKEEEITSTDFKTLANAIENLSCEKKKLVVEKEEIKDLKGELNDYAKDVNNLQEVMIAEKNEKVRESKAANNLFNKVNYMIYKIEQVVNELELNESEIECCNVKNKVSIDEPTTVECELIKIKIDELISWVRKLQNVPDDEKIKKIAEILSKIDEDGDGSVRLDTVLKVIQMISTENVKLSKKEIDMIIQLVMKEEEMECLEKKN</sequence>
<evidence type="ECO:0000256" key="15">
    <source>
        <dbReference type="ARBA" id="ARBA00023128"/>
    </source>
</evidence>
<keyword evidence="6" id="KW-0109">Calcium transport</keyword>
<dbReference type="OrthoDB" id="624114at2759"/>
<feature type="coiled-coil region" evidence="19">
    <location>
        <begin position="237"/>
        <end position="272"/>
    </location>
</feature>
<evidence type="ECO:0000313" key="22">
    <source>
        <dbReference type="EMBL" id="VVC29745.1"/>
    </source>
</evidence>
<dbReference type="GO" id="GO:0030003">
    <property type="term" value="P:intracellular monoatomic cation homeostasis"/>
    <property type="evidence" value="ECO:0007669"/>
    <property type="project" value="TreeGrafter"/>
</dbReference>
<protein>
    <recommendedName>
        <fullName evidence="3">Mitochondrial proton/calcium exchanger protein</fullName>
    </recommendedName>
    <alternativeName>
        <fullName evidence="17">Leucine zipper-EF-hand-containing transmembrane protein 1</fullName>
    </alternativeName>
</protein>
<reference evidence="22 23" key="1">
    <citation type="submission" date="2019-08" db="EMBL/GenBank/DDBJ databases">
        <authorList>
            <person name="Alioto T."/>
            <person name="Alioto T."/>
            <person name="Gomez Garrido J."/>
        </authorList>
    </citation>
    <scope>NUCLEOTIDE SEQUENCE [LARGE SCALE GENOMIC DNA]</scope>
</reference>
<evidence type="ECO:0000256" key="11">
    <source>
        <dbReference type="ARBA" id="ARBA00022946"/>
    </source>
</evidence>
<feature type="domain" description="EF-hand" evidence="20">
    <location>
        <begin position="423"/>
        <end position="458"/>
    </location>
</feature>
<dbReference type="GO" id="GO:0043022">
    <property type="term" value="F:ribosome binding"/>
    <property type="evidence" value="ECO:0007669"/>
    <property type="project" value="InterPro"/>
</dbReference>
<accession>A0A5E4MH59</accession>
<dbReference type="InterPro" id="IPR044202">
    <property type="entry name" value="LETM1/MDM38-like"/>
</dbReference>
<proteinExistence type="inferred from homology"/>
<organism evidence="22 23">
    <name type="scientific">Cinara cedri</name>
    <dbReference type="NCBI Taxonomy" id="506608"/>
    <lineage>
        <taxon>Eukaryota</taxon>
        <taxon>Metazoa</taxon>
        <taxon>Ecdysozoa</taxon>
        <taxon>Arthropoda</taxon>
        <taxon>Hexapoda</taxon>
        <taxon>Insecta</taxon>
        <taxon>Pterygota</taxon>
        <taxon>Neoptera</taxon>
        <taxon>Paraneoptera</taxon>
        <taxon>Hemiptera</taxon>
        <taxon>Sternorrhyncha</taxon>
        <taxon>Aphidomorpha</taxon>
        <taxon>Aphidoidea</taxon>
        <taxon>Aphididae</taxon>
        <taxon>Lachninae</taxon>
        <taxon>Cinara</taxon>
    </lineage>
</organism>
<feature type="coiled-coil region" evidence="19">
    <location>
        <begin position="300"/>
        <end position="344"/>
    </location>
</feature>
<name>A0A5E4MH59_9HEMI</name>
<dbReference type="PROSITE" id="PS51758">
    <property type="entry name" value="LETM1_RBD"/>
    <property type="match status" value="1"/>
</dbReference>
<comment type="similarity">
    <text evidence="2">Belongs to the LETM1 family.</text>
</comment>
<gene>
    <name evidence="22" type="ORF">CINCED_3A001208</name>
</gene>
<dbReference type="Pfam" id="PF14291">
    <property type="entry name" value="DUF4371"/>
    <property type="match status" value="1"/>
</dbReference>
<dbReference type="Gene3D" id="1.10.238.10">
    <property type="entry name" value="EF-hand"/>
    <property type="match status" value="1"/>
</dbReference>
<evidence type="ECO:0000256" key="13">
    <source>
        <dbReference type="ARBA" id="ARBA00023054"/>
    </source>
</evidence>
<evidence type="ECO:0000259" key="21">
    <source>
        <dbReference type="PROSITE" id="PS51758"/>
    </source>
</evidence>
<keyword evidence="13 19" id="KW-0175">Coiled coil</keyword>
<evidence type="ECO:0000256" key="1">
    <source>
        <dbReference type="ARBA" id="ARBA00004434"/>
    </source>
</evidence>
<keyword evidence="4" id="KW-0813">Transport</keyword>
<keyword evidence="14" id="KW-0406">Ion transport</keyword>
<keyword evidence="16" id="KW-0472">Membrane</keyword>
<dbReference type="InterPro" id="IPR059005">
    <property type="entry name" value="LETM1_C"/>
</dbReference>
<dbReference type="GO" id="GO:0005509">
    <property type="term" value="F:calcium ion binding"/>
    <property type="evidence" value="ECO:0007669"/>
    <property type="project" value="InterPro"/>
</dbReference>
<keyword evidence="9" id="KW-0999">Mitochondrion inner membrane</keyword>
<keyword evidence="7" id="KW-0812">Transmembrane</keyword>
<evidence type="ECO:0000256" key="17">
    <source>
        <dbReference type="ARBA" id="ARBA00031360"/>
    </source>
</evidence>
<dbReference type="PANTHER" id="PTHR14009:SF1">
    <property type="entry name" value="MITOCHONDRIAL PROTON_CALCIUM EXCHANGER PROTEIN"/>
    <property type="match status" value="1"/>
</dbReference>
<evidence type="ECO:0000256" key="8">
    <source>
        <dbReference type="ARBA" id="ARBA00022723"/>
    </source>
</evidence>
<evidence type="ECO:0000256" key="7">
    <source>
        <dbReference type="ARBA" id="ARBA00022692"/>
    </source>
</evidence>
<evidence type="ECO:0000256" key="9">
    <source>
        <dbReference type="ARBA" id="ARBA00022792"/>
    </source>
</evidence>